<dbReference type="GO" id="GO:0016787">
    <property type="term" value="F:hydrolase activity"/>
    <property type="evidence" value="ECO:0007669"/>
    <property type="project" value="UniProtKB-KW"/>
</dbReference>
<dbReference type="SUPFAM" id="SSF47928">
    <property type="entry name" value="N-terminal domain of the delta subunit of the F1F0-ATP synthase"/>
    <property type="match status" value="1"/>
</dbReference>
<comment type="subcellular location">
    <subcellularLocation>
        <location evidence="8">Cell membrane</location>
        <topology evidence="8">Peripheral membrane protein</topology>
    </subcellularLocation>
    <subcellularLocation>
        <location evidence="1">Membrane</location>
    </subcellularLocation>
</comment>
<gene>
    <name evidence="8" type="primary">atpH</name>
    <name evidence="9" type="ORF">AVDCRST_MAG69-328</name>
</gene>
<keyword evidence="5 8" id="KW-0472">Membrane</keyword>
<keyword evidence="9" id="KW-0378">Hydrolase</keyword>
<dbReference type="PROSITE" id="PS00389">
    <property type="entry name" value="ATPASE_DELTA"/>
    <property type="match status" value="1"/>
</dbReference>
<dbReference type="GO" id="GO:0045259">
    <property type="term" value="C:proton-transporting ATP synthase complex"/>
    <property type="evidence" value="ECO:0007669"/>
    <property type="project" value="UniProtKB-KW"/>
</dbReference>
<keyword evidence="8" id="KW-1003">Cell membrane</keyword>
<dbReference type="HAMAP" id="MF_01416">
    <property type="entry name" value="ATP_synth_delta_bact"/>
    <property type="match status" value="1"/>
</dbReference>
<dbReference type="PRINTS" id="PR00125">
    <property type="entry name" value="ATPASEDELTA"/>
</dbReference>
<comment type="function">
    <text evidence="8">This protein is part of the stalk that links CF(0) to CF(1). It either transmits conformational changes from CF(0) to CF(1) or is implicated in proton conduction.</text>
</comment>
<keyword evidence="4 8" id="KW-0406">Ion transport</keyword>
<keyword evidence="6 8" id="KW-0139">CF(1)</keyword>
<evidence type="ECO:0000256" key="4">
    <source>
        <dbReference type="ARBA" id="ARBA00023065"/>
    </source>
</evidence>
<evidence type="ECO:0000256" key="8">
    <source>
        <dbReference type="HAMAP-Rule" id="MF_01416"/>
    </source>
</evidence>
<dbReference type="EMBL" id="CADCVP010000046">
    <property type="protein sequence ID" value="CAA9474592.1"/>
    <property type="molecule type" value="Genomic_DNA"/>
</dbReference>
<dbReference type="Gene3D" id="1.10.520.20">
    <property type="entry name" value="N-terminal domain of the delta subunit of the F1F0-ATP synthase"/>
    <property type="match status" value="1"/>
</dbReference>
<dbReference type="GO" id="GO:0005886">
    <property type="term" value="C:plasma membrane"/>
    <property type="evidence" value="ECO:0007669"/>
    <property type="project" value="UniProtKB-SubCell"/>
</dbReference>
<dbReference type="InterPro" id="IPR026015">
    <property type="entry name" value="ATP_synth_OSCP/delta_N_sf"/>
</dbReference>
<dbReference type="InterPro" id="IPR000711">
    <property type="entry name" value="ATPase_OSCP/dsu"/>
</dbReference>
<evidence type="ECO:0000256" key="5">
    <source>
        <dbReference type="ARBA" id="ARBA00023136"/>
    </source>
</evidence>
<comment type="function">
    <text evidence="8">F(1)F(0) ATP synthase produces ATP from ADP in the presence of a proton or sodium gradient. F-type ATPases consist of two structural domains, F(1) containing the extramembraneous catalytic core and F(0) containing the membrane proton channel, linked together by a central stalk and a peripheral stalk. During catalysis, ATP synthesis in the catalytic domain of F(1) is coupled via a rotary mechanism of the central stalk subunits to proton translocation.</text>
</comment>
<keyword evidence="3 8" id="KW-0375">Hydrogen ion transport</keyword>
<evidence type="ECO:0000256" key="7">
    <source>
        <dbReference type="ARBA" id="ARBA00023310"/>
    </source>
</evidence>
<dbReference type="InterPro" id="IPR020781">
    <property type="entry name" value="ATPase_OSCP/d_CS"/>
</dbReference>
<evidence type="ECO:0000313" key="9">
    <source>
        <dbReference type="EMBL" id="CAA9474592.1"/>
    </source>
</evidence>
<keyword evidence="2 8" id="KW-0813">Transport</keyword>
<dbReference type="PANTHER" id="PTHR11910">
    <property type="entry name" value="ATP SYNTHASE DELTA CHAIN"/>
    <property type="match status" value="1"/>
</dbReference>
<evidence type="ECO:0000256" key="2">
    <source>
        <dbReference type="ARBA" id="ARBA00022448"/>
    </source>
</evidence>
<dbReference type="AlphaFoldDB" id="A0A6J4RII4"/>
<dbReference type="GO" id="GO:0046933">
    <property type="term" value="F:proton-transporting ATP synthase activity, rotational mechanism"/>
    <property type="evidence" value="ECO:0007669"/>
    <property type="project" value="UniProtKB-UniRule"/>
</dbReference>
<evidence type="ECO:0000256" key="6">
    <source>
        <dbReference type="ARBA" id="ARBA00023196"/>
    </source>
</evidence>
<sequence length="177" mass="20353">MEEIASVYARSLFEVARDSGRLEPVREQLGQFADALEVDTQLQVFFFSPYFSTEEKKDGLRRAVTDVDPMFLNFLELLIEKHRMPALFRTRRAFDKLWEEHHRLLPVHVTSAVALDEATVRQIGERIEQQTGRRVDLKARVEPDILGGIVVRVGNSVLDASISHRLDLLRRQITRAG</sequence>
<reference evidence="9" key="1">
    <citation type="submission" date="2020-02" db="EMBL/GenBank/DDBJ databases">
        <authorList>
            <person name="Meier V. D."/>
        </authorList>
    </citation>
    <scope>NUCLEOTIDE SEQUENCE</scope>
    <source>
        <strain evidence="9">AVDCRST_MAG69</strain>
    </source>
</reference>
<organism evidence="9">
    <name type="scientific">uncultured Solirubrobacteraceae bacterium</name>
    <dbReference type="NCBI Taxonomy" id="1162706"/>
    <lineage>
        <taxon>Bacteria</taxon>
        <taxon>Bacillati</taxon>
        <taxon>Actinomycetota</taxon>
        <taxon>Thermoleophilia</taxon>
        <taxon>Solirubrobacterales</taxon>
        <taxon>Solirubrobacteraceae</taxon>
        <taxon>environmental samples</taxon>
    </lineage>
</organism>
<name>A0A6J4RII4_9ACTN</name>
<accession>A0A6J4RII4</accession>
<keyword evidence="7 8" id="KW-0066">ATP synthesis</keyword>
<evidence type="ECO:0000256" key="1">
    <source>
        <dbReference type="ARBA" id="ARBA00004370"/>
    </source>
</evidence>
<protein>
    <recommendedName>
        <fullName evidence="8">ATP synthase subunit delta</fullName>
    </recommendedName>
    <alternativeName>
        <fullName evidence="8">ATP synthase F(1) sector subunit delta</fullName>
    </alternativeName>
    <alternativeName>
        <fullName evidence="8">F-type ATPase subunit delta</fullName>
        <shortName evidence="8">F-ATPase subunit delta</shortName>
    </alternativeName>
</protein>
<proteinExistence type="inferred from homology"/>
<evidence type="ECO:0000256" key="3">
    <source>
        <dbReference type="ARBA" id="ARBA00022781"/>
    </source>
</evidence>
<comment type="similarity">
    <text evidence="8">Belongs to the ATPase delta chain family.</text>
</comment>
<dbReference type="Pfam" id="PF00213">
    <property type="entry name" value="OSCP"/>
    <property type="match status" value="1"/>
</dbReference>
<dbReference type="NCBIfam" id="TIGR01145">
    <property type="entry name" value="ATP_synt_delta"/>
    <property type="match status" value="1"/>
</dbReference>